<gene>
    <name evidence="2" type="ORF">CEUSTIGMA_g5055.t1</name>
</gene>
<dbReference type="Proteomes" id="UP000232323">
    <property type="component" value="Unassembled WGS sequence"/>
</dbReference>
<sequence>MLKKIRLHGSVTSASELVIIRGCSRTQVHQPTRGVSARSSTDERDLVTKWVGKIFGEEAINDPTPFGLKRMDWSKVKDLEVTMGRDAAPVVSDDGVMKTFRKLLAGTQLEEEDLRLAYSANEDGWTAEAFHTCVDGYGPAIVWGRTSGGAVIGGYNPLGYDGFGSDKSTMGSFLFTWPDGDTKVGKPFKLPKVETDQLAVIDKMDQGPQFGPGDLKILLKGGNPRKVTSKLIDYQRPSPKSKSLFNPAVETTTSAELVELKVYVRRGGKLKYTLDGLRWKSEFVQDDSGSGPPTGIFTS</sequence>
<organism evidence="2 3">
    <name type="scientific">Chlamydomonas eustigma</name>
    <dbReference type="NCBI Taxonomy" id="1157962"/>
    <lineage>
        <taxon>Eukaryota</taxon>
        <taxon>Viridiplantae</taxon>
        <taxon>Chlorophyta</taxon>
        <taxon>core chlorophytes</taxon>
        <taxon>Chlorophyceae</taxon>
        <taxon>CS clade</taxon>
        <taxon>Chlamydomonadales</taxon>
        <taxon>Chlamydomonadaceae</taxon>
        <taxon>Chlamydomonas</taxon>
    </lineage>
</organism>
<dbReference type="AlphaFoldDB" id="A0A250X3H6"/>
<evidence type="ECO:0000313" key="2">
    <source>
        <dbReference type="EMBL" id="GAX77611.1"/>
    </source>
</evidence>
<dbReference type="EMBL" id="BEGY01000026">
    <property type="protein sequence ID" value="GAX77611.1"/>
    <property type="molecule type" value="Genomic_DNA"/>
</dbReference>
<keyword evidence="3" id="KW-1185">Reference proteome</keyword>
<dbReference type="InterPro" id="IPR006571">
    <property type="entry name" value="TLDc_dom"/>
</dbReference>
<name>A0A250X3H6_9CHLO</name>
<feature type="domain" description="TLDc" evidence="1">
    <location>
        <begin position="107"/>
        <end position="216"/>
    </location>
</feature>
<comment type="caution">
    <text evidence="2">The sequence shown here is derived from an EMBL/GenBank/DDBJ whole genome shotgun (WGS) entry which is preliminary data.</text>
</comment>
<dbReference type="STRING" id="1157962.A0A250X3H6"/>
<reference evidence="2 3" key="1">
    <citation type="submission" date="2017-08" db="EMBL/GenBank/DDBJ databases">
        <title>Acidophilic green algal genome provides insights into adaptation to an acidic environment.</title>
        <authorList>
            <person name="Hirooka S."/>
            <person name="Hirose Y."/>
            <person name="Kanesaki Y."/>
            <person name="Higuchi S."/>
            <person name="Fujiwara T."/>
            <person name="Onuma R."/>
            <person name="Era A."/>
            <person name="Ohbayashi R."/>
            <person name="Uzuka A."/>
            <person name="Nozaki H."/>
            <person name="Yoshikawa H."/>
            <person name="Miyagishima S.Y."/>
        </authorList>
    </citation>
    <scope>NUCLEOTIDE SEQUENCE [LARGE SCALE GENOMIC DNA]</scope>
    <source>
        <strain evidence="2 3">NIES-2499</strain>
    </source>
</reference>
<accession>A0A250X3H6</accession>
<evidence type="ECO:0000313" key="3">
    <source>
        <dbReference type="Proteomes" id="UP000232323"/>
    </source>
</evidence>
<evidence type="ECO:0000259" key="1">
    <source>
        <dbReference type="Pfam" id="PF07534"/>
    </source>
</evidence>
<dbReference type="OrthoDB" id="25620at2759"/>
<protein>
    <recommendedName>
        <fullName evidence="1">TLDc domain-containing protein</fullName>
    </recommendedName>
</protein>
<dbReference type="Pfam" id="PF07534">
    <property type="entry name" value="TLD"/>
    <property type="match status" value="1"/>
</dbReference>
<proteinExistence type="predicted"/>